<organism evidence="1 2">
    <name type="scientific">Mucinivorans hirudinis</name>
    <dbReference type="NCBI Taxonomy" id="1433126"/>
    <lineage>
        <taxon>Bacteria</taxon>
        <taxon>Pseudomonadati</taxon>
        <taxon>Bacteroidota</taxon>
        <taxon>Bacteroidia</taxon>
        <taxon>Bacteroidales</taxon>
        <taxon>Rikenellaceae</taxon>
        <taxon>Mucinivorans</taxon>
    </lineage>
</organism>
<reference evidence="1 2" key="1">
    <citation type="journal article" date="2015" name="Genome Announc.">
        <title>Complete Genome Sequence of the Novel Leech Symbiont Mucinivorans hirudinis M3T.</title>
        <authorList>
            <person name="Nelson M.C."/>
            <person name="Bomar L."/>
            <person name="Graf J."/>
        </authorList>
    </citation>
    <scope>NUCLEOTIDE SEQUENCE [LARGE SCALE GENOMIC DNA]</scope>
    <source>
        <strain evidence="2">M3</strain>
    </source>
</reference>
<dbReference type="Proteomes" id="UP000027616">
    <property type="component" value="Chromosome I"/>
</dbReference>
<evidence type="ECO:0000313" key="2">
    <source>
        <dbReference type="Proteomes" id="UP000027616"/>
    </source>
</evidence>
<dbReference type="AlphaFoldDB" id="A0A060R8R2"/>
<evidence type="ECO:0000313" key="1">
    <source>
        <dbReference type="EMBL" id="CDN31915.1"/>
    </source>
</evidence>
<sequence>MAIDYSIFESKNFVSAYENVYTTLDKPMAKSLPILMQASQRRF</sequence>
<accession>A0A060R8R2</accession>
<gene>
    <name evidence="1" type="ORF">BN938_1835</name>
</gene>
<dbReference type="HOGENOM" id="CLU_3236202_0_0_10"/>
<dbReference type="EMBL" id="HG934468">
    <property type="protein sequence ID" value="CDN31915.1"/>
    <property type="molecule type" value="Genomic_DNA"/>
</dbReference>
<keyword evidence="2" id="KW-1185">Reference proteome</keyword>
<protein>
    <submittedName>
        <fullName evidence="1">Uncharacterized protein</fullName>
    </submittedName>
</protein>
<name>A0A060R8R2_9BACT</name>
<dbReference type="KEGG" id="rbc:BN938_1835"/>
<proteinExistence type="predicted"/>